<evidence type="ECO:0000259" key="7">
    <source>
        <dbReference type="PROSITE" id="PS50975"/>
    </source>
</evidence>
<dbReference type="InterPro" id="IPR013815">
    <property type="entry name" value="ATP_grasp_subdomain_1"/>
</dbReference>
<evidence type="ECO:0000256" key="5">
    <source>
        <dbReference type="PROSITE-ProRule" id="PRU00409"/>
    </source>
</evidence>
<keyword evidence="1" id="KW-0436">Ligase</keyword>
<sequence length="427" mass="44968">MTHAVLVCSAVRIPSPRLLDHPLIDRLSVVTEHGHAARYPEGVTVETVGSIRDVDEVLAAAWRIAGRYPIDGVLAPYEVGLPAAGYVRTVLGLAGPDLHTVTLFTNKHVMKQRLSRAGLDLMPFAGAHSDAQVRARAEEFGWPVVVKPAYGGGSKDVAVVTDAAELDAWLAAGGGLRPDNPTAIVERPAKILTEYHCDGVVADGEVRFVVTSCYLQPVLGSIGQGYGSYQLPPDHPGHLAVAELHTTAVAALGLRSGVTHLEVFATPDGLRVSEIACRPGGGAIPAAIELRHGVNMLDACVRTSLGLPAFPDSAPAPTHPDARYLGHCGLALRPGVITEMTSEQELAQLPGVLRVGLLHGVGDEIAGHIYSASAAGHVHVGADTEQEVRDRLAAVRARYRIRTRPAGAPTEPRVAESRAASLQEPSS</sequence>
<dbReference type="PROSITE" id="PS50975">
    <property type="entry name" value="ATP_GRASP"/>
    <property type="match status" value="1"/>
</dbReference>
<feature type="region of interest" description="Disordered" evidence="6">
    <location>
        <begin position="403"/>
        <end position="427"/>
    </location>
</feature>
<reference evidence="8 9" key="1">
    <citation type="submission" date="2021-01" db="EMBL/GenBank/DDBJ databases">
        <title>WGS of actinomycetes isolated from Thailand.</title>
        <authorList>
            <person name="Thawai C."/>
        </authorList>
    </citation>
    <scope>NUCLEOTIDE SEQUENCE [LARGE SCALE GENOMIC DNA]</scope>
    <source>
        <strain evidence="8 9">CA3R110</strain>
    </source>
</reference>
<accession>A0ABS1Q320</accession>
<dbReference type="SUPFAM" id="SSF56059">
    <property type="entry name" value="Glutathione synthetase ATP-binding domain-like"/>
    <property type="match status" value="1"/>
</dbReference>
<dbReference type="InterPro" id="IPR011761">
    <property type="entry name" value="ATP-grasp"/>
</dbReference>
<dbReference type="Gene3D" id="3.30.1490.20">
    <property type="entry name" value="ATP-grasp fold, A domain"/>
    <property type="match status" value="1"/>
</dbReference>
<keyword evidence="4 5" id="KW-0067">ATP-binding</keyword>
<dbReference type="PANTHER" id="PTHR43585:SF2">
    <property type="entry name" value="ATP-GRASP ENZYME FSQD"/>
    <property type="match status" value="1"/>
</dbReference>
<keyword evidence="9" id="KW-1185">Reference proteome</keyword>
<evidence type="ECO:0000256" key="6">
    <source>
        <dbReference type="SAM" id="MobiDB-lite"/>
    </source>
</evidence>
<dbReference type="Pfam" id="PF18603">
    <property type="entry name" value="LAL_C2"/>
    <property type="match status" value="1"/>
</dbReference>
<feature type="domain" description="ATP-grasp" evidence="7">
    <location>
        <begin position="111"/>
        <end position="305"/>
    </location>
</feature>
<comment type="caution">
    <text evidence="8">The sequence shown here is derived from an EMBL/GenBank/DDBJ whole genome shotgun (WGS) entry which is preliminary data.</text>
</comment>
<dbReference type="Pfam" id="PF02222">
    <property type="entry name" value="ATP-grasp"/>
    <property type="match status" value="1"/>
</dbReference>
<dbReference type="Proteomes" id="UP000621510">
    <property type="component" value="Unassembled WGS sequence"/>
</dbReference>
<dbReference type="Gene3D" id="3.40.50.20">
    <property type="match status" value="1"/>
</dbReference>
<dbReference type="Gene3D" id="3.30.470.20">
    <property type="entry name" value="ATP-grasp fold, B domain"/>
    <property type="match status" value="1"/>
</dbReference>
<keyword evidence="3" id="KW-0658">Purine biosynthesis</keyword>
<evidence type="ECO:0000256" key="1">
    <source>
        <dbReference type="ARBA" id="ARBA00022598"/>
    </source>
</evidence>
<evidence type="ECO:0000256" key="3">
    <source>
        <dbReference type="ARBA" id="ARBA00022755"/>
    </source>
</evidence>
<dbReference type="InterPro" id="IPR040570">
    <property type="entry name" value="LAL_C2"/>
</dbReference>
<dbReference type="InterPro" id="IPR052032">
    <property type="entry name" value="ATP-dep_AA_Ligase"/>
</dbReference>
<evidence type="ECO:0000256" key="4">
    <source>
        <dbReference type="ARBA" id="ARBA00022840"/>
    </source>
</evidence>
<dbReference type="RefSeq" id="WP_201856472.1">
    <property type="nucleotide sequence ID" value="NZ_JAERRG010000024.1"/>
</dbReference>
<dbReference type="PANTHER" id="PTHR43585">
    <property type="entry name" value="FUMIPYRROLE BIOSYNTHESIS PROTEIN C"/>
    <property type="match status" value="1"/>
</dbReference>
<name>A0ABS1Q320_9ACTN</name>
<organism evidence="8 9">
    <name type="scientific">Streptomyces endocoffeicus</name>
    <dbReference type="NCBI Taxonomy" id="2898945"/>
    <lineage>
        <taxon>Bacteria</taxon>
        <taxon>Bacillati</taxon>
        <taxon>Actinomycetota</taxon>
        <taxon>Actinomycetes</taxon>
        <taxon>Kitasatosporales</taxon>
        <taxon>Streptomycetaceae</taxon>
        <taxon>Streptomyces</taxon>
    </lineage>
</organism>
<protein>
    <submittedName>
        <fullName evidence="8">ATP-grasp domain-containing protein</fullName>
    </submittedName>
</protein>
<gene>
    <name evidence="8" type="ORF">JK364_40775</name>
</gene>
<evidence type="ECO:0000313" key="8">
    <source>
        <dbReference type="EMBL" id="MBL1118660.1"/>
    </source>
</evidence>
<evidence type="ECO:0000313" key="9">
    <source>
        <dbReference type="Proteomes" id="UP000621510"/>
    </source>
</evidence>
<keyword evidence="2 5" id="KW-0547">Nucleotide-binding</keyword>
<evidence type="ECO:0000256" key="2">
    <source>
        <dbReference type="ARBA" id="ARBA00022741"/>
    </source>
</evidence>
<dbReference type="InterPro" id="IPR003135">
    <property type="entry name" value="ATP-grasp_carboxylate-amine"/>
</dbReference>
<proteinExistence type="predicted"/>
<dbReference type="EMBL" id="JAERRG010000024">
    <property type="protein sequence ID" value="MBL1118660.1"/>
    <property type="molecule type" value="Genomic_DNA"/>
</dbReference>